<dbReference type="PANTHER" id="PTHR44591:SF25">
    <property type="entry name" value="CHEMOTAXIS TWO-COMPONENT RESPONSE REGULATOR"/>
    <property type="match status" value="1"/>
</dbReference>
<feature type="domain" description="Response regulatory" evidence="3">
    <location>
        <begin position="18"/>
        <end position="135"/>
    </location>
</feature>
<name>A0A1G9R5E8_9BACT</name>
<dbReference type="InterPro" id="IPR001789">
    <property type="entry name" value="Sig_transdc_resp-reg_receiver"/>
</dbReference>
<evidence type="ECO:0000313" key="5">
    <source>
        <dbReference type="Proteomes" id="UP000182146"/>
    </source>
</evidence>
<evidence type="ECO:0000256" key="2">
    <source>
        <dbReference type="PROSITE-ProRule" id="PRU00169"/>
    </source>
</evidence>
<dbReference type="EMBL" id="FNGU01000004">
    <property type="protein sequence ID" value="SDM18057.1"/>
    <property type="molecule type" value="Genomic_DNA"/>
</dbReference>
<dbReference type="InterPro" id="IPR011006">
    <property type="entry name" value="CheY-like_superfamily"/>
</dbReference>
<proteinExistence type="predicted"/>
<dbReference type="STRING" id="392333.SAMN05660860_02017"/>
<feature type="modified residue" description="4-aspartylphosphate" evidence="2">
    <location>
        <position position="68"/>
    </location>
</feature>
<gene>
    <name evidence="4" type="ORF">SAMN05660860_02017</name>
</gene>
<dbReference type="Gene3D" id="3.40.50.2300">
    <property type="match status" value="1"/>
</dbReference>
<dbReference type="PROSITE" id="PS50110">
    <property type="entry name" value="RESPONSE_REGULATORY"/>
    <property type="match status" value="1"/>
</dbReference>
<dbReference type="Pfam" id="PF00072">
    <property type="entry name" value="Response_reg"/>
    <property type="match status" value="1"/>
</dbReference>
<organism evidence="4 5">
    <name type="scientific">Geoalkalibacter ferrihydriticus</name>
    <dbReference type="NCBI Taxonomy" id="392333"/>
    <lineage>
        <taxon>Bacteria</taxon>
        <taxon>Pseudomonadati</taxon>
        <taxon>Thermodesulfobacteriota</taxon>
        <taxon>Desulfuromonadia</taxon>
        <taxon>Desulfuromonadales</taxon>
        <taxon>Geoalkalibacteraceae</taxon>
        <taxon>Geoalkalibacter</taxon>
    </lineage>
</organism>
<evidence type="ECO:0000313" key="4">
    <source>
        <dbReference type="EMBL" id="SDM18057.1"/>
    </source>
</evidence>
<protein>
    <submittedName>
        <fullName evidence="4">Two-component system, chemotaxis family, response regulator CheY</fullName>
    </submittedName>
</protein>
<dbReference type="InterPro" id="IPR050595">
    <property type="entry name" value="Bact_response_regulator"/>
</dbReference>
<evidence type="ECO:0000256" key="1">
    <source>
        <dbReference type="ARBA" id="ARBA00022553"/>
    </source>
</evidence>
<evidence type="ECO:0000259" key="3">
    <source>
        <dbReference type="PROSITE" id="PS50110"/>
    </source>
</evidence>
<dbReference type="PANTHER" id="PTHR44591">
    <property type="entry name" value="STRESS RESPONSE REGULATOR PROTEIN 1"/>
    <property type="match status" value="1"/>
</dbReference>
<keyword evidence="1 2" id="KW-0597">Phosphoprotein</keyword>
<reference evidence="4 5" key="1">
    <citation type="submission" date="2016-10" db="EMBL/GenBank/DDBJ databases">
        <authorList>
            <person name="de Groot N.N."/>
        </authorList>
    </citation>
    <scope>NUCLEOTIDE SEQUENCE [LARGE SCALE GENOMIC DNA]</scope>
    <source>
        <strain evidence="4 5">DSM 17813</strain>
    </source>
</reference>
<dbReference type="AlphaFoldDB" id="A0A1G9R5E8"/>
<dbReference type="SMART" id="SM00448">
    <property type="entry name" value="REC"/>
    <property type="match status" value="1"/>
</dbReference>
<dbReference type="SUPFAM" id="SSF52172">
    <property type="entry name" value="CheY-like"/>
    <property type="match status" value="1"/>
</dbReference>
<dbReference type="GO" id="GO:0000160">
    <property type="term" value="P:phosphorelay signal transduction system"/>
    <property type="evidence" value="ECO:0007669"/>
    <property type="project" value="InterPro"/>
</dbReference>
<dbReference type="Proteomes" id="UP000182146">
    <property type="component" value="Unassembled WGS sequence"/>
</dbReference>
<accession>A0A1G9R5E8</accession>
<sequence length="136" mass="15258">MLVKCLFCEGVAVSVSKKILITEDSPTMRAMICATLEALGEFDIFEAPNGFEALRMLPREKFDLVITDINMPDINGLELVSFIKRNDQYKAIPLVIVSTEGSERDREKGLKLGADAYLVKPFSPEELQKLVKKYLS</sequence>